<sequence length="886" mass="103839">MKRNETSIINLEAHYSSINELKSFKTSEFSQFWIVNTIINSLYSINNNTNKKINEYCKGSVFEEIRIQLDIIVNNLELVRLNERNNTVKSLIWKELGNCVSVYIIELIEKWDAKICELQNNHLNNCEVTFDALVPDFIEFQNRASKTVISDNILKKDNLWDDDKLFWEIDSSYPFKEFKFGVKENTSENINESDALYSNHITILYLSNIMRSYLPIWKNIRLFLNNIVRMIFLSGNITAASIDHYKSELNIYIIDLLFRNVEKSLLLLDENMISIWLSLLRRCVDLFYNIIPKNTSANVLSLLNKDYNLNLIHNFNEYHEFVRIIHDISSNSLNKTINGNNGRIFKIECIGKVLGLDSRKNDIINSEHYISSIKNVNYNTDKPIDIIVDVDIKKKTAVYHPLATLYILKSNSNNLLRYTYNNIFGNSIKYKKNELKKYYKLLFIKNTSRKEHELQLIDDINGVRIIDLLNCIKDFIILEDAYTEHLLRALYIDSKKTHPNIDVDPTELNLSIKLLGKKDIMSSSSKNDCLKIKHDYDKIRKTLSMLLLEFDTGSSKEYIKDQLPTYYSLKIRLNIPTESGMNSCNNNEDNNNCINASNKASLVDLNTYGLPNYIISEFLDEEVMESYSAIFTFLLEVKRSTIFLNQVFQILMSIKKANNKLLFCKHEFKNNGIYCHLNSRDFCDNSCMSILNWIDNIYTRCYKIRYSIQFIIDVYNSCISMYMKTIWRELENSLDEKESLKSMVNSHSMYVNKLHKLTLAPNRMKDHRVDDIGIDEEFQIISINIVSILKLARNINIISHKFNQLVQFLINTNNTIKEKRYIPCGLIKRKIQSTYKRIIISLDLLFSNYNEYKNQLIDSIKKYSGNNNINNENLNFILMQLTNIIY</sequence>
<reference evidence="7 8" key="1">
    <citation type="submission" date="2023-10" db="EMBL/GenBank/DDBJ databases">
        <title>Comparative genomics analysis reveals potential genetic determinants of host preference in Cryptosporidium xiaoi.</title>
        <authorList>
            <person name="Xiao L."/>
            <person name="Li J."/>
        </authorList>
    </citation>
    <scope>NUCLEOTIDE SEQUENCE [LARGE SCALE GENOMIC DNA]</scope>
    <source>
        <strain evidence="7 8">52996</strain>
    </source>
</reference>
<evidence type="ECO:0000256" key="5">
    <source>
        <dbReference type="ARBA" id="ARBA00023212"/>
    </source>
</evidence>
<protein>
    <recommendedName>
        <fullName evidence="6">Gamma tubulin complex component C-terminal domain-containing protein</fullName>
    </recommendedName>
</protein>
<gene>
    <name evidence="7" type="ORF">RS030_81430</name>
</gene>
<comment type="caution">
    <text evidence="7">The sequence shown here is derived from an EMBL/GenBank/DDBJ whole genome shotgun (WGS) entry which is preliminary data.</text>
</comment>
<organism evidence="7 8">
    <name type="scientific">Cryptosporidium xiaoi</name>
    <dbReference type="NCBI Taxonomy" id="659607"/>
    <lineage>
        <taxon>Eukaryota</taxon>
        <taxon>Sar</taxon>
        <taxon>Alveolata</taxon>
        <taxon>Apicomplexa</taxon>
        <taxon>Conoidasida</taxon>
        <taxon>Coccidia</taxon>
        <taxon>Eucoccidiorida</taxon>
        <taxon>Eimeriorina</taxon>
        <taxon>Cryptosporidiidae</taxon>
        <taxon>Cryptosporidium</taxon>
    </lineage>
</organism>
<keyword evidence="5" id="KW-0206">Cytoskeleton</keyword>
<dbReference type="Proteomes" id="UP001311799">
    <property type="component" value="Unassembled WGS sequence"/>
</dbReference>
<keyword evidence="8" id="KW-1185">Reference proteome</keyword>
<evidence type="ECO:0000313" key="8">
    <source>
        <dbReference type="Proteomes" id="UP001311799"/>
    </source>
</evidence>
<evidence type="ECO:0000259" key="6">
    <source>
        <dbReference type="Pfam" id="PF04130"/>
    </source>
</evidence>
<evidence type="ECO:0000256" key="4">
    <source>
        <dbReference type="ARBA" id="ARBA00022701"/>
    </source>
</evidence>
<dbReference type="Pfam" id="PF04130">
    <property type="entry name" value="GCP_C_terminal"/>
    <property type="match status" value="1"/>
</dbReference>
<dbReference type="EMBL" id="JAWDEY010000036">
    <property type="protein sequence ID" value="KAK6587734.1"/>
    <property type="molecule type" value="Genomic_DNA"/>
</dbReference>
<proteinExistence type="inferred from homology"/>
<keyword evidence="4" id="KW-0493">Microtubule</keyword>
<keyword evidence="3" id="KW-0963">Cytoplasm</keyword>
<dbReference type="InterPro" id="IPR042241">
    <property type="entry name" value="GCP_C_sf"/>
</dbReference>
<name>A0AAV9XUE9_9CRYT</name>
<comment type="similarity">
    <text evidence="2">Belongs to the TUBGCP family.</text>
</comment>
<comment type="subcellular location">
    <subcellularLocation>
        <location evidence="1">Cytoplasm</location>
        <location evidence="1">Cytoskeleton</location>
    </subcellularLocation>
</comment>
<evidence type="ECO:0000256" key="2">
    <source>
        <dbReference type="ARBA" id="ARBA00010337"/>
    </source>
</evidence>
<dbReference type="GO" id="GO:0005874">
    <property type="term" value="C:microtubule"/>
    <property type="evidence" value="ECO:0007669"/>
    <property type="project" value="UniProtKB-KW"/>
</dbReference>
<dbReference type="GO" id="GO:0043015">
    <property type="term" value="F:gamma-tubulin binding"/>
    <property type="evidence" value="ECO:0007669"/>
    <property type="project" value="InterPro"/>
</dbReference>
<evidence type="ECO:0000313" key="7">
    <source>
        <dbReference type="EMBL" id="KAK6587734.1"/>
    </source>
</evidence>
<evidence type="ECO:0000256" key="1">
    <source>
        <dbReference type="ARBA" id="ARBA00004245"/>
    </source>
</evidence>
<dbReference type="AlphaFoldDB" id="A0AAV9XUE9"/>
<feature type="domain" description="Gamma tubulin complex component C-terminal" evidence="6">
    <location>
        <begin position="614"/>
        <end position="880"/>
    </location>
</feature>
<evidence type="ECO:0000256" key="3">
    <source>
        <dbReference type="ARBA" id="ARBA00022490"/>
    </source>
</evidence>
<dbReference type="InterPro" id="IPR040457">
    <property type="entry name" value="GCP_C"/>
</dbReference>
<dbReference type="Gene3D" id="1.20.120.1900">
    <property type="entry name" value="Gamma-tubulin complex, C-terminal domain"/>
    <property type="match status" value="1"/>
</dbReference>
<accession>A0AAV9XUE9</accession>